<name>A0A9J6RD10_9BACI</name>
<dbReference type="EMBL" id="JAPRAT010000014">
    <property type="protein sequence ID" value="MCZ0703246.1"/>
    <property type="molecule type" value="Genomic_DNA"/>
</dbReference>
<gene>
    <name evidence="2" type="ORF">OWO01_08475</name>
</gene>
<feature type="signal peptide" evidence="1">
    <location>
        <begin position="1"/>
        <end position="19"/>
    </location>
</feature>
<dbReference type="Proteomes" id="UP001084197">
    <property type="component" value="Unassembled WGS sequence"/>
</dbReference>
<evidence type="ECO:0000313" key="2">
    <source>
        <dbReference type="EMBL" id="MCZ0703246.1"/>
    </source>
</evidence>
<organism evidence="2 3">
    <name type="scientific">Natronobacillus azotifigens</name>
    <dbReference type="NCBI Taxonomy" id="472978"/>
    <lineage>
        <taxon>Bacteria</taxon>
        <taxon>Bacillati</taxon>
        <taxon>Bacillota</taxon>
        <taxon>Bacilli</taxon>
        <taxon>Bacillales</taxon>
        <taxon>Bacillaceae</taxon>
        <taxon>Natronobacillus</taxon>
    </lineage>
</organism>
<sequence length="170" mass="19386">MSKLFVFSLPMIVASFAIISGCSGITEEEAFETIEETVENAFYTESPDPNEELELFQLYISDQFEVVEDSPSNLIFRDDDQMFILFYNTFEAEDSDLFYLSAKANDDFSLLETFEDEERFGYLKVADKEDSYELQVGIGGVKITTQTTLGDLEENAADMMEMINSIVFLH</sequence>
<dbReference type="PROSITE" id="PS51257">
    <property type="entry name" value="PROKAR_LIPOPROTEIN"/>
    <property type="match status" value="1"/>
</dbReference>
<feature type="chain" id="PRO_5039898366" description="YbjN domain-containing protein" evidence="1">
    <location>
        <begin position="20"/>
        <end position="170"/>
    </location>
</feature>
<accession>A0A9J6RD10</accession>
<protein>
    <recommendedName>
        <fullName evidence="4">YbjN domain-containing protein</fullName>
    </recommendedName>
</protein>
<dbReference type="RefSeq" id="WP_268780017.1">
    <property type="nucleotide sequence ID" value="NZ_JAPRAT010000014.1"/>
</dbReference>
<proteinExistence type="predicted"/>
<evidence type="ECO:0000256" key="1">
    <source>
        <dbReference type="SAM" id="SignalP"/>
    </source>
</evidence>
<keyword evidence="3" id="KW-1185">Reference proteome</keyword>
<reference evidence="2" key="1">
    <citation type="submission" date="2022-11" db="EMBL/GenBank/DDBJ databases">
        <title>WGS of Natronobacillus azotifigens 24KS-1, an anaerobic diazotrophic haloalkaliphile from soda-rich habitats.</title>
        <authorList>
            <person name="Sorokin D.Y."/>
            <person name="Merkel A.Y."/>
        </authorList>
    </citation>
    <scope>NUCLEOTIDE SEQUENCE</scope>
    <source>
        <strain evidence="2">24KS-1</strain>
    </source>
</reference>
<keyword evidence="1" id="KW-0732">Signal</keyword>
<dbReference type="AlphaFoldDB" id="A0A9J6RD10"/>
<evidence type="ECO:0008006" key="4">
    <source>
        <dbReference type="Google" id="ProtNLM"/>
    </source>
</evidence>
<comment type="caution">
    <text evidence="2">The sequence shown here is derived from an EMBL/GenBank/DDBJ whole genome shotgun (WGS) entry which is preliminary data.</text>
</comment>
<evidence type="ECO:0000313" key="3">
    <source>
        <dbReference type="Proteomes" id="UP001084197"/>
    </source>
</evidence>